<dbReference type="RefSeq" id="WP_393971597.1">
    <property type="nucleotide sequence ID" value="NZ_CP133772.1"/>
</dbReference>
<evidence type="ECO:0000313" key="2">
    <source>
        <dbReference type="Proteomes" id="UP001451606"/>
    </source>
</evidence>
<reference evidence="1 2" key="1">
    <citation type="submission" date="2023-09" db="EMBL/GenBank/DDBJ databases">
        <authorList>
            <person name="Golyshina O.V."/>
            <person name="Lunev E.A."/>
            <person name="Bargiela R."/>
            <person name="Gaines M.C."/>
            <person name="Daum B."/>
            <person name="Bale N.J."/>
            <person name="Koenen M."/>
            <person name="Sinninghe Damst J.S."/>
            <person name="Yakimov M."/>
            <person name="Golyshin P.N."/>
        </authorList>
    </citation>
    <scope>NUCLEOTIDE SEQUENCE [LARGE SCALE GENOMIC DNA]</scope>
    <source>
        <strain evidence="1 2">M1</strain>
    </source>
</reference>
<accession>A0AAX4NEJ2</accession>
<sequence>MDNENIPLGTTSWKRVRVSGGWKISAYIIHGWQLRLAGEGQI</sequence>
<evidence type="ECO:0000313" key="1">
    <source>
        <dbReference type="EMBL" id="WYX99629.1"/>
    </source>
</evidence>
<dbReference type="Proteomes" id="UP001451606">
    <property type="component" value="Chromosome"/>
</dbReference>
<gene>
    <name evidence="1" type="ORF">OXIME_000164</name>
</gene>
<proteinExistence type="predicted"/>
<dbReference type="KEGG" id="omr:OXIME_000164"/>
<dbReference type="EMBL" id="CP133772">
    <property type="protein sequence ID" value="WYX99629.1"/>
    <property type="molecule type" value="Genomic_DNA"/>
</dbReference>
<dbReference type="AlphaFoldDB" id="A0AAX4NEJ2"/>
<organism evidence="1 2">
    <name type="scientific">Oxyplasma meridianum</name>
    <dbReference type="NCBI Taxonomy" id="3073602"/>
    <lineage>
        <taxon>Archaea</taxon>
        <taxon>Methanobacteriati</taxon>
        <taxon>Thermoplasmatota</taxon>
        <taxon>Thermoplasmata</taxon>
        <taxon>Thermoplasmatales</taxon>
        <taxon>Thermoplasmataceae</taxon>
        <taxon>Oxyplasma</taxon>
    </lineage>
</organism>
<keyword evidence="2" id="KW-1185">Reference proteome</keyword>
<name>A0AAX4NEJ2_9ARCH</name>
<protein>
    <submittedName>
        <fullName evidence="1">Uncharacterized protein</fullName>
    </submittedName>
</protein>
<dbReference type="GeneID" id="95966887"/>